<name>A0AAN8PH26_PATCE</name>
<dbReference type="AlphaFoldDB" id="A0AAN8PH26"/>
<feature type="compositionally biased region" description="Low complexity" evidence="1">
    <location>
        <begin position="20"/>
        <end position="50"/>
    </location>
</feature>
<evidence type="ECO:0000313" key="3">
    <source>
        <dbReference type="Proteomes" id="UP001347796"/>
    </source>
</evidence>
<feature type="region of interest" description="Disordered" evidence="1">
    <location>
        <begin position="1"/>
        <end position="142"/>
    </location>
</feature>
<sequence length="419" mass="46256">MSTSEVENTPVADQVEDNVTSTQAETEATPTTEVTETGTAKTTDTETTLTISAEKAKNEDSGNPSSEETMTYIETSKLAPRQESKQDAEADEPKNKAGESKIPETLENKSPEATIAPESYEVNTENTPKASGPSEEKTECGVVNESVVEVECRLYQTEDTTDGPSANPTAKETKTKSRSSSIKDVDAAVEELLQDKELIPREKTPPVENIDERAEDGVMVAKVPVDAASEIRSKDAESESRGEDRTEGPKSDPETRGDEGTGGEQSTAMSLGDQGAQKEAIQKLIDDKTLLEKDIFCLKSQLDTLKLDYSKMELEVETANTSRKEQDDYIKTLECDVTKLKKYEDWGKNNEEKINDFQSKLKSLAEVEEERNQKIVDLEKQLTNAKDKLDQAEKNIEDKEASNTRADDEKPKSRTCTIM</sequence>
<feature type="compositionally biased region" description="Basic and acidic residues" evidence="1">
    <location>
        <begin position="229"/>
        <end position="259"/>
    </location>
</feature>
<reference evidence="2 3" key="1">
    <citation type="submission" date="2024-01" db="EMBL/GenBank/DDBJ databases">
        <title>The genome of the rayed Mediterranean limpet Patella caerulea (Linnaeus, 1758).</title>
        <authorList>
            <person name="Anh-Thu Weber A."/>
            <person name="Halstead-Nussloch G."/>
        </authorList>
    </citation>
    <scope>NUCLEOTIDE SEQUENCE [LARGE SCALE GENOMIC DNA]</scope>
    <source>
        <strain evidence="2">AATW-2023a</strain>
        <tissue evidence="2">Whole specimen</tissue>
    </source>
</reference>
<keyword evidence="3" id="KW-1185">Reference proteome</keyword>
<feature type="compositionally biased region" description="Basic and acidic residues" evidence="1">
    <location>
        <begin position="193"/>
        <end position="216"/>
    </location>
</feature>
<dbReference type="Proteomes" id="UP001347796">
    <property type="component" value="Unassembled WGS sequence"/>
</dbReference>
<feature type="compositionally biased region" description="Basic and acidic residues" evidence="1">
    <location>
        <begin position="387"/>
        <end position="412"/>
    </location>
</feature>
<dbReference type="EMBL" id="JAZGQO010000010">
    <property type="protein sequence ID" value="KAK6175934.1"/>
    <property type="molecule type" value="Genomic_DNA"/>
</dbReference>
<accession>A0AAN8PH26</accession>
<comment type="caution">
    <text evidence="2">The sequence shown here is derived from an EMBL/GenBank/DDBJ whole genome shotgun (WGS) entry which is preliminary data.</text>
</comment>
<proteinExistence type="predicted"/>
<feature type="compositionally biased region" description="Polar residues" evidence="1">
    <location>
        <begin position="61"/>
        <end position="74"/>
    </location>
</feature>
<gene>
    <name evidence="2" type="ORF">SNE40_014308</name>
</gene>
<feature type="region of interest" description="Disordered" evidence="1">
    <location>
        <begin position="387"/>
        <end position="419"/>
    </location>
</feature>
<feature type="compositionally biased region" description="Basic and acidic residues" evidence="1">
    <location>
        <begin position="80"/>
        <end position="110"/>
    </location>
</feature>
<organism evidence="2 3">
    <name type="scientific">Patella caerulea</name>
    <name type="common">Rayed Mediterranean limpet</name>
    <dbReference type="NCBI Taxonomy" id="87958"/>
    <lineage>
        <taxon>Eukaryota</taxon>
        <taxon>Metazoa</taxon>
        <taxon>Spiralia</taxon>
        <taxon>Lophotrochozoa</taxon>
        <taxon>Mollusca</taxon>
        <taxon>Gastropoda</taxon>
        <taxon>Patellogastropoda</taxon>
        <taxon>Patelloidea</taxon>
        <taxon>Patellidae</taxon>
        <taxon>Patella</taxon>
    </lineage>
</organism>
<feature type="region of interest" description="Disordered" evidence="1">
    <location>
        <begin position="155"/>
        <end position="278"/>
    </location>
</feature>
<evidence type="ECO:0000313" key="2">
    <source>
        <dbReference type="EMBL" id="KAK6175934.1"/>
    </source>
</evidence>
<protein>
    <submittedName>
        <fullName evidence="2">Uncharacterized protein</fullName>
    </submittedName>
</protein>
<feature type="compositionally biased region" description="Basic and acidic residues" evidence="1">
    <location>
        <begin position="171"/>
        <end position="186"/>
    </location>
</feature>
<evidence type="ECO:0000256" key="1">
    <source>
        <dbReference type="SAM" id="MobiDB-lite"/>
    </source>
</evidence>